<gene>
    <name evidence="2" type="ORF">RND81_05G160200</name>
</gene>
<accession>A0AAW1KZ57</accession>
<evidence type="ECO:0000256" key="1">
    <source>
        <dbReference type="SAM" id="SignalP"/>
    </source>
</evidence>
<sequence>MIELTLFIVFMLLCLDLESFFFTYCAYSSRFGVELISVFRTSLYHVQSFKIVVKVYEVV</sequence>
<keyword evidence="1" id="KW-0732">Signal</keyword>
<evidence type="ECO:0000313" key="2">
    <source>
        <dbReference type="EMBL" id="KAK9725655.1"/>
    </source>
</evidence>
<proteinExistence type="predicted"/>
<dbReference type="Proteomes" id="UP001443914">
    <property type="component" value="Unassembled WGS sequence"/>
</dbReference>
<comment type="caution">
    <text evidence="2">The sequence shown here is derived from an EMBL/GenBank/DDBJ whole genome shotgun (WGS) entry which is preliminary data.</text>
</comment>
<feature type="signal peptide" evidence="1">
    <location>
        <begin position="1"/>
        <end position="19"/>
    </location>
</feature>
<keyword evidence="3" id="KW-1185">Reference proteome</keyword>
<dbReference type="EMBL" id="JBDFQZ010000005">
    <property type="protein sequence ID" value="KAK9725655.1"/>
    <property type="molecule type" value="Genomic_DNA"/>
</dbReference>
<protein>
    <submittedName>
        <fullName evidence="2">Uncharacterized protein</fullName>
    </submittedName>
</protein>
<reference evidence="2" key="1">
    <citation type="submission" date="2024-03" db="EMBL/GenBank/DDBJ databases">
        <title>WGS assembly of Saponaria officinalis var. Norfolk2.</title>
        <authorList>
            <person name="Jenkins J."/>
            <person name="Shu S."/>
            <person name="Grimwood J."/>
            <person name="Barry K."/>
            <person name="Goodstein D."/>
            <person name="Schmutz J."/>
            <person name="Leebens-Mack J."/>
            <person name="Osbourn A."/>
        </authorList>
    </citation>
    <scope>NUCLEOTIDE SEQUENCE [LARGE SCALE GENOMIC DNA]</scope>
    <source>
        <strain evidence="2">JIC</strain>
    </source>
</reference>
<feature type="chain" id="PRO_5043373920" evidence="1">
    <location>
        <begin position="20"/>
        <end position="59"/>
    </location>
</feature>
<name>A0AAW1KZ57_SAPOF</name>
<evidence type="ECO:0000313" key="3">
    <source>
        <dbReference type="Proteomes" id="UP001443914"/>
    </source>
</evidence>
<organism evidence="2 3">
    <name type="scientific">Saponaria officinalis</name>
    <name type="common">Common soapwort</name>
    <name type="synonym">Lychnis saponaria</name>
    <dbReference type="NCBI Taxonomy" id="3572"/>
    <lineage>
        <taxon>Eukaryota</taxon>
        <taxon>Viridiplantae</taxon>
        <taxon>Streptophyta</taxon>
        <taxon>Embryophyta</taxon>
        <taxon>Tracheophyta</taxon>
        <taxon>Spermatophyta</taxon>
        <taxon>Magnoliopsida</taxon>
        <taxon>eudicotyledons</taxon>
        <taxon>Gunneridae</taxon>
        <taxon>Pentapetalae</taxon>
        <taxon>Caryophyllales</taxon>
        <taxon>Caryophyllaceae</taxon>
        <taxon>Caryophylleae</taxon>
        <taxon>Saponaria</taxon>
    </lineage>
</organism>
<dbReference type="AlphaFoldDB" id="A0AAW1KZ57"/>